<gene>
    <name evidence="10" type="ORF">LQ384_29405</name>
</gene>
<protein>
    <submittedName>
        <fullName evidence="10">Ferredoxin reductase</fullName>
    </submittedName>
</protein>
<feature type="domain" description="Oxidoreductase FAD/NAD(P)-binding" evidence="9">
    <location>
        <begin position="10"/>
        <end position="71"/>
    </location>
</feature>
<dbReference type="PANTHER" id="PTHR47354:SF6">
    <property type="entry name" value="NADH OXIDOREDUCTASE HCR"/>
    <property type="match status" value="1"/>
</dbReference>
<keyword evidence="6" id="KW-0560">Oxidoreductase</keyword>
<dbReference type="SUPFAM" id="SSF52343">
    <property type="entry name" value="Ferredoxin reductase-like, C-terminal NADP-linked domain"/>
    <property type="match status" value="1"/>
</dbReference>
<comment type="caution">
    <text evidence="10">The sequence shown here is derived from an EMBL/GenBank/DDBJ whole genome shotgun (WGS) entry which is preliminary data.</text>
</comment>
<dbReference type="EMBL" id="JAJNCO010000133">
    <property type="protein sequence ID" value="MCD2115186.1"/>
    <property type="molecule type" value="Genomic_DNA"/>
</dbReference>
<evidence type="ECO:0000256" key="7">
    <source>
        <dbReference type="ARBA" id="ARBA00023004"/>
    </source>
</evidence>
<dbReference type="Proteomes" id="UP001198630">
    <property type="component" value="Unassembled WGS sequence"/>
</dbReference>
<dbReference type="GO" id="GO:0051537">
    <property type="term" value="F:2 iron, 2 sulfur cluster binding"/>
    <property type="evidence" value="ECO:0007669"/>
    <property type="project" value="UniProtKB-KW"/>
</dbReference>
<feature type="non-terminal residue" evidence="10">
    <location>
        <position position="75"/>
    </location>
</feature>
<evidence type="ECO:0000256" key="4">
    <source>
        <dbReference type="ARBA" id="ARBA00022723"/>
    </source>
</evidence>
<evidence type="ECO:0000256" key="6">
    <source>
        <dbReference type="ARBA" id="ARBA00023002"/>
    </source>
</evidence>
<keyword evidence="3" id="KW-0001">2Fe-2S</keyword>
<sequence>PDQRPQRIVFISGGSGVTPVMSMLRTLIDENYPGDIVFLHYARTSADAVYRDELAWVGELENVTVRIVYTDQTGV</sequence>
<organism evidence="10 11">
    <name type="scientific">Rhodococcus rhodochrous</name>
    <dbReference type="NCBI Taxonomy" id="1829"/>
    <lineage>
        <taxon>Bacteria</taxon>
        <taxon>Bacillati</taxon>
        <taxon>Actinomycetota</taxon>
        <taxon>Actinomycetes</taxon>
        <taxon>Mycobacteriales</taxon>
        <taxon>Nocardiaceae</taxon>
        <taxon>Rhodococcus</taxon>
    </lineage>
</organism>
<dbReference type="GO" id="GO:0016491">
    <property type="term" value="F:oxidoreductase activity"/>
    <property type="evidence" value="ECO:0007669"/>
    <property type="project" value="UniProtKB-KW"/>
</dbReference>
<evidence type="ECO:0000256" key="2">
    <source>
        <dbReference type="ARBA" id="ARBA00022630"/>
    </source>
</evidence>
<evidence type="ECO:0000256" key="3">
    <source>
        <dbReference type="ARBA" id="ARBA00022714"/>
    </source>
</evidence>
<name>A0AAW4XPQ8_RHORH</name>
<evidence type="ECO:0000259" key="9">
    <source>
        <dbReference type="Pfam" id="PF00175"/>
    </source>
</evidence>
<dbReference type="Gene3D" id="3.40.50.80">
    <property type="entry name" value="Nucleotide-binding domain of ferredoxin-NADP reductase (FNR) module"/>
    <property type="match status" value="1"/>
</dbReference>
<evidence type="ECO:0000313" key="11">
    <source>
        <dbReference type="Proteomes" id="UP001198630"/>
    </source>
</evidence>
<evidence type="ECO:0000256" key="8">
    <source>
        <dbReference type="ARBA" id="ARBA00023014"/>
    </source>
</evidence>
<keyword evidence="5" id="KW-0274">FAD</keyword>
<keyword evidence="2" id="KW-0285">Flavoprotein</keyword>
<dbReference type="InterPro" id="IPR050415">
    <property type="entry name" value="MRET"/>
</dbReference>
<evidence type="ECO:0000313" key="10">
    <source>
        <dbReference type="EMBL" id="MCD2115186.1"/>
    </source>
</evidence>
<proteinExistence type="predicted"/>
<reference evidence="10" key="1">
    <citation type="submission" date="2021-11" db="EMBL/GenBank/DDBJ databases">
        <title>Development of a sustainable strategy for remediation of hydrocarbon-contaminated territories based on the waste exchange concept.</title>
        <authorList>
            <person name="Elkin A."/>
        </authorList>
    </citation>
    <scope>NUCLEOTIDE SEQUENCE</scope>
    <source>
        <strain evidence="10">IEGM 757</strain>
    </source>
</reference>
<dbReference type="Pfam" id="PF00175">
    <property type="entry name" value="NAD_binding_1"/>
    <property type="match status" value="1"/>
</dbReference>
<evidence type="ECO:0000256" key="5">
    <source>
        <dbReference type="ARBA" id="ARBA00022827"/>
    </source>
</evidence>
<accession>A0AAW4XPQ8</accession>
<keyword evidence="7" id="KW-0408">Iron</keyword>
<dbReference type="GO" id="GO:0046872">
    <property type="term" value="F:metal ion binding"/>
    <property type="evidence" value="ECO:0007669"/>
    <property type="project" value="UniProtKB-KW"/>
</dbReference>
<dbReference type="InterPro" id="IPR001433">
    <property type="entry name" value="OxRdtase_FAD/NAD-bd"/>
</dbReference>
<keyword evidence="4" id="KW-0479">Metal-binding</keyword>
<comment type="cofactor">
    <cofactor evidence="1">
        <name>FAD</name>
        <dbReference type="ChEBI" id="CHEBI:57692"/>
    </cofactor>
</comment>
<feature type="non-terminal residue" evidence="10">
    <location>
        <position position="1"/>
    </location>
</feature>
<dbReference type="PANTHER" id="PTHR47354">
    <property type="entry name" value="NADH OXIDOREDUCTASE HCR"/>
    <property type="match status" value="1"/>
</dbReference>
<evidence type="ECO:0000256" key="1">
    <source>
        <dbReference type="ARBA" id="ARBA00001974"/>
    </source>
</evidence>
<keyword evidence="8" id="KW-0411">Iron-sulfur</keyword>
<dbReference type="InterPro" id="IPR039261">
    <property type="entry name" value="FNR_nucleotide-bd"/>
</dbReference>
<dbReference type="AlphaFoldDB" id="A0AAW4XPQ8"/>